<evidence type="ECO:0000313" key="3">
    <source>
        <dbReference type="EMBL" id="KAH9527495.1"/>
    </source>
</evidence>
<dbReference type="PANTHER" id="PTHR21719:SF1">
    <property type="entry name" value="FI06402P-RELATED"/>
    <property type="match status" value="1"/>
</dbReference>
<gene>
    <name evidence="3" type="ORF">DERF_001505</name>
</gene>
<dbReference type="EMBL" id="ASGP02000001">
    <property type="protein sequence ID" value="KAH9527495.1"/>
    <property type="molecule type" value="Genomic_DNA"/>
</dbReference>
<feature type="transmembrane region" description="Helical" evidence="1">
    <location>
        <begin position="23"/>
        <end position="42"/>
    </location>
</feature>
<keyword evidence="1" id="KW-1133">Transmembrane helix</keyword>
<dbReference type="PROSITE" id="PS50278">
    <property type="entry name" value="PDGF_2"/>
    <property type="match status" value="1"/>
</dbReference>
<evidence type="ECO:0000256" key="1">
    <source>
        <dbReference type="SAM" id="Phobius"/>
    </source>
</evidence>
<dbReference type="GO" id="GO:0008083">
    <property type="term" value="F:growth factor activity"/>
    <property type="evidence" value="ECO:0007669"/>
    <property type="project" value="InterPro"/>
</dbReference>
<sequence length="183" mass="21119">MIAFNYHHHHHCDLLFLFKSFKLYYAISLLVMISCNIFLSVSSNDVSNKRSMITEDYAKAFDHGARVRNEGACHQPKPMIIYVNKTDPSKVHLPRGTVLHRCSDQTGCCSNPSENCVPIEMQTVELYFITITLQVQSPYKNRRVRQSPKIEKLLFTNHTLCGCRERNSSNDNDNSDYKDNEVE</sequence>
<dbReference type="PANTHER" id="PTHR21719">
    <property type="entry name" value="FI06402P-RELATED"/>
    <property type="match status" value="1"/>
</dbReference>
<accession>A0A922IAM2</accession>
<reference evidence="3" key="1">
    <citation type="submission" date="2013-05" db="EMBL/GenBank/DDBJ databases">
        <authorList>
            <person name="Yim A.K.Y."/>
            <person name="Chan T.F."/>
            <person name="Ji K.M."/>
            <person name="Liu X.Y."/>
            <person name="Zhou J.W."/>
            <person name="Li R.Q."/>
            <person name="Yang K.Y."/>
            <person name="Li J."/>
            <person name="Li M."/>
            <person name="Law P.T.W."/>
            <person name="Wu Y.L."/>
            <person name="Cai Z.L."/>
            <person name="Qin H."/>
            <person name="Bao Y."/>
            <person name="Leung R.K.K."/>
            <person name="Ng P.K.S."/>
            <person name="Zou J."/>
            <person name="Zhong X.J."/>
            <person name="Ran P.X."/>
            <person name="Zhong N.S."/>
            <person name="Liu Z.G."/>
            <person name="Tsui S.K.W."/>
        </authorList>
    </citation>
    <scope>NUCLEOTIDE SEQUENCE</scope>
    <source>
        <strain evidence="3">Derf</strain>
        <tissue evidence="3">Whole organism</tissue>
    </source>
</reference>
<dbReference type="GO" id="GO:0035099">
    <property type="term" value="P:hemocyte migration"/>
    <property type="evidence" value="ECO:0007669"/>
    <property type="project" value="TreeGrafter"/>
</dbReference>
<proteinExistence type="predicted"/>
<feature type="domain" description="Platelet-derived growth factor (PDGF) family profile" evidence="2">
    <location>
        <begin position="106"/>
        <end position="168"/>
    </location>
</feature>
<dbReference type="InterPro" id="IPR000072">
    <property type="entry name" value="PDGF/VEGF_dom"/>
</dbReference>
<comment type="caution">
    <text evidence="3">The sequence shown here is derived from an EMBL/GenBank/DDBJ whole genome shotgun (WGS) entry which is preliminary data.</text>
</comment>
<dbReference type="AlphaFoldDB" id="A0A922IAM2"/>
<evidence type="ECO:0000313" key="4">
    <source>
        <dbReference type="Proteomes" id="UP000790347"/>
    </source>
</evidence>
<organism evidence="3 4">
    <name type="scientific">Dermatophagoides farinae</name>
    <name type="common">American house dust mite</name>
    <dbReference type="NCBI Taxonomy" id="6954"/>
    <lineage>
        <taxon>Eukaryota</taxon>
        <taxon>Metazoa</taxon>
        <taxon>Ecdysozoa</taxon>
        <taxon>Arthropoda</taxon>
        <taxon>Chelicerata</taxon>
        <taxon>Arachnida</taxon>
        <taxon>Acari</taxon>
        <taxon>Acariformes</taxon>
        <taxon>Sarcoptiformes</taxon>
        <taxon>Astigmata</taxon>
        <taxon>Psoroptidia</taxon>
        <taxon>Analgoidea</taxon>
        <taxon>Pyroglyphidae</taxon>
        <taxon>Dermatophagoidinae</taxon>
        <taxon>Dermatophagoides</taxon>
    </lineage>
</organism>
<dbReference type="Gene3D" id="2.10.90.10">
    <property type="entry name" value="Cystine-knot cytokines"/>
    <property type="match status" value="1"/>
</dbReference>
<dbReference type="Pfam" id="PF00341">
    <property type="entry name" value="PDGF"/>
    <property type="match status" value="1"/>
</dbReference>
<reference evidence="3" key="2">
    <citation type="journal article" date="2022" name="Res Sq">
        <title>Comparative Genomics Reveals Insights into the Divergent Evolution of Astigmatic Mites and Household Pest Adaptations.</title>
        <authorList>
            <person name="Xiong Q."/>
            <person name="Wan A.T.-Y."/>
            <person name="Liu X.-Y."/>
            <person name="Fung C.S.-H."/>
            <person name="Xiao X."/>
            <person name="Malainual N."/>
            <person name="Hou J."/>
            <person name="Wang L."/>
            <person name="Wang M."/>
            <person name="Yang K."/>
            <person name="Cui Y."/>
            <person name="Leung E."/>
            <person name="Nong W."/>
            <person name="Shin S.-K."/>
            <person name="Au S."/>
            <person name="Jeong K.Y."/>
            <person name="Chew F.T."/>
            <person name="Hui J."/>
            <person name="Leung T.F."/>
            <person name="Tungtrongchitr A."/>
            <person name="Zhong N."/>
            <person name="Liu Z."/>
            <person name="Tsui S."/>
        </authorList>
    </citation>
    <scope>NUCLEOTIDE SEQUENCE</scope>
    <source>
        <strain evidence="3">Derf</strain>
        <tissue evidence="3">Whole organism</tissue>
    </source>
</reference>
<dbReference type="Proteomes" id="UP000790347">
    <property type="component" value="Unassembled WGS sequence"/>
</dbReference>
<evidence type="ECO:0000259" key="2">
    <source>
        <dbReference type="PROSITE" id="PS50278"/>
    </source>
</evidence>
<keyword evidence="1" id="KW-0472">Membrane</keyword>
<keyword evidence="1" id="KW-0812">Transmembrane</keyword>
<protein>
    <recommendedName>
        <fullName evidence="2">Platelet-derived growth factor (PDGF) family profile domain-containing protein</fullName>
    </recommendedName>
</protein>
<dbReference type="GO" id="GO:0016020">
    <property type="term" value="C:membrane"/>
    <property type="evidence" value="ECO:0007669"/>
    <property type="project" value="InterPro"/>
</dbReference>
<dbReference type="SUPFAM" id="SSF57501">
    <property type="entry name" value="Cystine-knot cytokines"/>
    <property type="match status" value="1"/>
</dbReference>
<keyword evidence="4" id="KW-1185">Reference proteome</keyword>
<name>A0A922IAM2_DERFA</name>
<dbReference type="InterPro" id="IPR029034">
    <property type="entry name" value="Cystine-knot_cytokine"/>
</dbReference>